<reference evidence="2 3" key="1">
    <citation type="submission" date="2018-05" db="EMBL/GenBank/DDBJ databases">
        <title>Freshwater and sediment microbial communities from various areas in North America, analyzing microbe dynamics in response to fracking.</title>
        <authorList>
            <person name="Lamendella R."/>
        </authorList>
    </citation>
    <scope>NUCLEOTIDE SEQUENCE [LARGE SCALE GENOMIC DNA]</scope>
    <source>
        <strain evidence="2 3">125B1</strain>
    </source>
</reference>
<dbReference type="Gene3D" id="3.40.50.1820">
    <property type="entry name" value="alpha/beta hydrolase"/>
    <property type="match status" value="1"/>
</dbReference>
<dbReference type="InterPro" id="IPR022742">
    <property type="entry name" value="Hydrolase_4"/>
</dbReference>
<protein>
    <submittedName>
        <fullName evidence="2">Lysophospholipase</fullName>
    </submittedName>
</protein>
<accession>A0A317QEN7</accession>
<feature type="domain" description="Serine aminopeptidase S33" evidence="1">
    <location>
        <begin position="52"/>
        <end position="312"/>
    </location>
</feature>
<dbReference type="PANTHER" id="PTHR11614">
    <property type="entry name" value="PHOSPHOLIPASE-RELATED"/>
    <property type="match status" value="1"/>
</dbReference>
<evidence type="ECO:0000259" key="1">
    <source>
        <dbReference type="Pfam" id="PF12146"/>
    </source>
</evidence>
<dbReference type="OrthoDB" id="9788260at2"/>
<proteinExistence type="predicted"/>
<evidence type="ECO:0000313" key="3">
    <source>
        <dbReference type="Proteomes" id="UP000246964"/>
    </source>
</evidence>
<dbReference type="InterPro" id="IPR029058">
    <property type="entry name" value="AB_hydrolase_fold"/>
</dbReference>
<name>A0A317QEN7_9GAMM</name>
<sequence length="368" mass="41296">MTQQSVPADNDPQWLRFYLQIITPFWQQQVQTLQLVRPDKVNLTWYLHQPEQAKALVLISPGRVEAGLKYQELVWWLAQQDYAVAVLDHRGQGFSDRLSNNPHHGHIDQFEDFVTDLEAVAAAATELCPQMPQYLLAHSMGGAIASLMLARGNHKIEKAVFSAPMLGLDTGRTPKWLAQTIAVSGALLNRWVQPLKPWYFIGMEDYRTVPFDENELTHSEARYQMFRDLYDQHPQVQLGGPTFNWVAQAFAAVRAAQQQAAQISIPILILQAGADTIVDNQGQRQFVQQLPHAASRIEVIKGARHELFIEADPYRQQALTHIQAWFNQVHPYKGVSPLSGTTDCGSMCTITSVGGNSAATWRSTVSAM</sequence>
<dbReference type="RefSeq" id="WP_110075619.1">
    <property type="nucleotide sequence ID" value="NZ_QGTT01000004.1"/>
</dbReference>
<evidence type="ECO:0000313" key="2">
    <source>
        <dbReference type="EMBL" id="PWW14249.1"/>
    </source>
</evidence>
<dbReference type="Proteomes" id="UP000246964">
    <property type="component" value="Unassembled WGS sequence"/>
</dbReference>
<gene>
    <name evidence="2" type="ORF">DET45_104188</name>
</gene>
<keyword evidence="3" id="KW-1185">Reference proteome</keyword>
<organism evidence="2 3">
    <name type="scientific">Pseudidiomarina maritima</name>
    <dbReference type="NCBI Taxonomy" id="519453"/>
    <lineage>
        <taxon>Bacteria</taxon>
        <taxon>Pseudomonadati</taxon>
        <taxon>Pseudomonadota</taxon>
        <taxon>Gammaproteobacteria</taxon>
        <taxon>Alteromonadales</taxon>
        <taxon>Idiomarinaceae</taxon>
        <taxon>Pseudidiomarina</taxon>
    </lineage>
</organism>
<dbReference type="EMBL" id="QGTT01000004">
    <property type="protein sequence ID" value="PWW14249.1"/>
    <property type="molecule type" value="Genomic_DNA"/>
</dbReference>
<comment type="caution">
    <text evidence="2">The sequence shown here is derived from an EMBL/GenBank/DDBJ whole genome shotgun (WGS) entry which is preliminary data.</text>
</comment>
<dbReference type="AlphaFoldDB" id="A0A317QEN7"/>
<dbReference type="Pfam" id="PF12146">
    <property type="entry name" value="Hydrolase_4"/>
    <property type="match status" value="1"/>
</dbReference>
<dbReference type="SUPFAM" id="SSF53474">
    <property type="entry name" value="alpha/beta-Hydrolases"/>
    <property type="match status" value="1"/>
</dbReference>
<dbReference type="InterPro" id="IPR051044">
    <property type="entry name" value="MAG_DAG_Lipase"/>
</dbReference>